<feature type="chain" id="PRO_5031562662" description="DUF1134 domain-containing protein" evidence="2">
    <location>
        <begin position="29"/>
        <end position="274"/>
    </location>
</feature>
<dbReference type="InterPro" id="IPR008325">
    <property type="entry name" value="EipA-like"/>
</dbReference>
<feature type="compositionally biased region" description="Polar residues" evidence="1">
    <location>
        <begin position="66"/>
        <end position="75"/>
    </location>
</feature>
<gene>
    <name evidence="3" type="ORF">FHS99_000775</name>
</gene>
<comment type="caution">
    <text evidence="3">The sequence shown here is derived from an EMBL/GenBank/DDBJ whole genome shotgun (WGS) entry which is preliminary data.</text>
</comment>
<dbReference type="AlphaFoldDB" id="A0A7W9BQT1"/>
<sequence length="274" mass="28700">MTMLAKMMRAAMVGLAVLPVALPTAGIAAQIRTVDPSAPSVAGSRGTPRTTAPAPRAEVADYGSETVPTSDSAQVEDTVPLRTTTTSGDTSGSGRPQGPVDAAIAGEASKTDPTSVYQDDDILGAAEGVFGRGAEGLAKAIESVLRKQGRPNAYIAGREVGGAFVVGLRYGSGTMHHKIEGDRPVYWTGPSLGIDFGGSGAKTFVLVYNLYDSQELYKRFPAVEGQAYLVGGFNISYLRRGDVVLIPIRLGVGWRLGANVGYMKFSEKAKVLPF</sequence>
<evidence type="ECO:0000256" key="2">
    <source>
        <dbReference type="SAM" id="SignalP"/>
    </source>
</evidence>
<accession>A0A7W9BQT1</accession>
<reference evidence="3 4" key="1">
    <citation type="submission" date="2020-08" db="EMBL/GenBank/DDBJ databases">
        <title>Genomic Encyclopedia of Type Strains, Phase IV (KMG-IV): sequencing the most valuable type-strain genomes for metagenomic binning, comparative biology and taxonomic classification.</title>
        <authorList>
            <person name="Goeker M."/>
        </authorList>
    </citation>
    <scope>NUCLEOTIDE SEQUENCE [LARGE SCALE GENOMIC DNA]</scope>
    <source>
        <strain evidence="3 4">DSM 103336</strain>
    </source>
</reference>
<name>A0A7W9BQT1_9SPHN</name>
<evidence type="ECO:0000256" key="1">
    <source>
        <dbReference type="SAM" id="MobiDB-lite"/>
    </source>
</evidence>
<feature type="region of interest" description="Disordered" evidence="1">
    <location>
        <begin position="35"/>
        <end position="101"/>
    </location>
</feature>
<organism evidence="3 4">
    <name type="scientific">Sphingomonas prati</name>
    <dbReference type="NCBI Taxonomy" id="1843237"/>
    <lineage>
        <taxon>Bacteria</taxon>
        <taxon>Pseudomonadati</taxon>
        <taxon>Pseudomonadota</taxon>
        <taxon>Alphaproteobacteria</taxon>
        <taxon>Sphingomonadales</taxon>
        <taxon>Sphingomonadaceae</taxon>
        <taxon>Sphingomonas</taxon>
    </lineage>
</organism>
<keyword evidence="2" id="KW-0732">Signal</keyword>
<dbReference type="RefSeq" id="WP_229673596.1">
    <property type="nucleotide sequence ID" value="NZ_BMJP01000001.1"/>
</dbReference>
<dbReference type="Pfam" id="PF06577">
    <property type="entry name" value="EipA"/>
    <property type="match status" value="1"/>
</dbReference>
<evidence type="ECO:0008006" key="5">
    <source>
        <dbReference type="Google" id="ProtNLM"/>
    </source>
</evidence>
<feature type="signal peptide" evidence="2">
    <location>
        <begin position="1"/>
        <end position="28"/>
    </location>
</feature>
<dbReference type="Proteomes" id="UP000546701">
    <property type="component" value="Unassembled WGS sequence"/>
</dbReference>
<protein>
    <recommendedName>
        <fullName evidence="5">DUF1134 domain-containing protein</fullName>
    </recommendedName>
</protein>
<dbReference type="EMBL" id="JACIJR010000002">
    <property type="protein sequence ID" value="MBB5728305.1"/>
    <property type="molecule type" value="Genomic_DNA"/>
</dbReference>
<feature type="compositionally biased region" description="Low complexity" evidence="1">
    <location>
        <begin position="83"/>
        <end position="94"/>
    </location>
</feature>
<keyword evidence="4" id="KW-1185">Reference proteome</keyword>
<evidence type="ECO:0000313" key="3">
    <source>
        <dbReference type="EMBL" id="MBB5728305.1"/>
    </source>
</evidence>
<proteinExistence type="predicted"/>
<evidence type="ECO:0000313" key="4">
    <source>
        <dbReference type="Proteomes" id="UP000546701"/>
    </source>
</evidence>